<keyword evidence="12" id="KW-0325">Glycoprotein</keyword>
<evidence type="ECO:0000256" key="14">
    <source>
        <dbReference type="PIRSR" id="PIRSR001191-2"/>
    </source>
</evidence>
<dbReference type="PIRSF" id="PIRSF001191">
    <property type="entry name" value="Peptidase_M10A_matrix"/>
    <property type="match status" value="1"/>
</dbReference>
<comment type="similarity">
    <text evidence="1">Belongs to the peptidase M10A family.</text>
</comment>
<dbReference type="InterPro" id="IPR000585">
    <property type="entry name" value="Hemopexin-like_dom"/>
</dbReference>
<feature type="binding site" evidence="15">
    <location>
        <position position="324"/>
    </location>
    <ligand>
        <name>Ca(2+)</name>
        <dbReference type="ChEBI" id="CHEBI:29108"/>
        <label>4</label>
    </ligand>
</feature>
<keyword evidence="8 15" id="KW-0106">Calcium</keyword>
<evidence type="ECO:0000313" key="20">
    <source>
        <dbReference type="EMBL" id="GCC17862.1"/>
    </source>
</evidence>
<evidence type="ECO:0000256" key="8">
    <source>
        <dbReference type="ARBA" id="ARBA00022837"/>
    </source>
</evidence>
<feature type="active site" evidence="13">
    <location>
        <position position="261"/>
    </location>
</feature>
<evidence type="ECO:0000313" key="21">
    <source>
        <dbReference type="Proteomes" id="UP000287033"/>
    </source>
</evidence>
<keyword evidence="2" id="KW-0645">Protease</keyword>
<feature type="region of interest" description="Disordered" evidence="18">
    <location>
        <begin position="1"/>
        <end position="44"/>
    </location>
</feature>
<keyword evidence="3 14" id="KW-0479">Metal-binding</keyword>
<feature type="repeat" description="Hemopexin" evidence="17">
    <location>
        <begin position="307"/>
        <end position="366"/>
    </location>
</feature>
<comment type="cofactor">
    <cofactor evidence="15">
        <name>Zn(2+)</name>
        <dbReference type="ChEBI" id="CHEBI:29105"/>
    </cofactor>
    <text evidence="15">Binds 2 Zn(2+) ions per subunit.</text>
</comment>
<keyword evidence="6" id="KW-0378">Hydrolase</keyword>
<dbReference type="GO" id="GO:0007368">
    <property type="term" value="P:determination of left/right symmetry"/>
    <property type="evidence" value="ECO:0007669"/>
    <property type="project" value="UniProtKB-ARBA"/>
</dbReference>
<dbReference type="CDD" id="cd04278">
    <property type="entry name" value="ZnMc_MMP"/>
    <property type="match status" value="1"/>
</dbReference>
<evidence type="ECO:0000256" key="15">
    <source>
        <dbReference type="PIRSR" id="PIRSR621190-2"/>
    </source>
</evidence>
<feature type="binding site" evidence="15">
    <location>
        <position position="228"/>
    </location>
    <ligand>
        <name>Zn(2+)</name>
        <dbReference type="ChEBI" id="CHEBI:29105"/>
        <label>1</label>
    </ligand>
</feature>
<keyword evidence="10" id="KW-0865">Zymogen</keyword>
<feature type="binding site" evidence="15">
    <location>
        <position position="241"/>
    </location>
    <ligand>
        <name>Ca(2+)</name>
        <dbReference type="ChEBI" id="CHEBI:29108"/>
        <label>1</label>
    </ligand>
</feature>
<dbReference type="InterPro" id="IPR021158">
    <property type="entry name" value="Pept_M10A_Zn_BS"/>
</dbReference>
<evidence type="ECO:0000256" key="16">
    <source>
        <dbReference type="PIRSR" id="PIRSR621190-4"/>
    </source>
</evidence>
<dbReference type="PROSITE" id="PS51642">
    <property type="entry name" value="HEMOPEXIN_2"/>
    <property type="match status" value="4"/>
</dbReference>
<feature type="domain" description="Peptidase metallopeptidase" evidence="19">
    <location>
        <begin position="144"/>
        <end position="305"/>
    </location>
</feature>
<feature type="binding site" evidence="15">
    <location>
        <position position="486"/>
    </location>
    <ligand>
        <name>Ca(2+)</name>
        <dbReference type="ChEBI" id="CHEBI:29108"/>
        <label>5</label>
    </ligand>
</feature>
<evidence type="ECO:0000256" key="5">
    <source>
        <dbReference type="ARBA" id="ARBA00022737"/>
    </source>
</evidence>
<evidence type="ECO:0000256" key="4">
    <source>
        <dbReference type="ARBA" id="ARBA00022729"/>
    </source>
</evidence>
<dbReference type="GO" id="GO:0030574">
    <property type="term" value="P:collagen catabolic process"/>
    <property type="evidence" value="ECO:0007669"/>
    <property type="project" value="TreeGrafter"/>
</dbReference>
<keyword evidence="5" id="KW-0677">Repeat</keyword>
<keyword evidence="9" id="KW-0482">Metalloprotease</keyword>
<dbReference type="OrthoDB" id="406838at2759"/>
<comment type="caution">
    <text evidence="20">The sequence shown here is derived from an EMBL/GenBank/DDBJ whole genome shotgun (WGS) entry which is preliminary data.</text>
</comment>
<dbReference type="SUPFAM" id="SSF50923">
    <property type="entry name" value="Hemopexin-like domain"/>
    <property type="match status" value="1"/>
</dbReference>
<feature type="binding site" evidence="15">
    <location>
        <position position="212"/>
    </location>
    <ligand>
        <name>Zn(2+)</name>
        <dbReference type="ChEBI" id="CHEBI:29105"/>
        <label>1</label>
    </ligand>
</feature>
<feature type="binding site" evidence="15">
    <location>
        <position position="238"/>
    </location>
    <ligand>
        <name>Ca(2+)</name>
        <dbReference type="ChEBI" id="CHEBI:29108"/>
        <label>3</label>
    </ligand>
</feature>
<dbReference type="InterPro" id="IPR036365">
    <property type="entry name" value="PGBD-like_sf"/>
</dbReference>
<dbReference type="PRINTS" id="PR00138">
    <property type="entry name" value="MATRIXIN"/>
</dbReference>
<dbReference type="GO" id="GO:0031012">
    <property type="term" value="C:extracellular matrix"/>
    <property type="evidence" value="ECO:0007669"/>
    <property type="project" value="InterPro"/>
</dbReference>
<feature type="modified residue" description="Phosphotyrosine; by PKDCC" evidence="16">
    <location>
        <position position="413"/>
    </location>
</feature>
<feature type="binding site" evidence="14">
    <location>
        <position position="264"/>
    </location>
    <ligand>
        <name>Zn(2+)</name>
        <dbReference type="ChEBI" id="CHEBI:29105"/>
        <label>2</label>
        <note>catalytic</note>
    </ligand>
</feature>
<dbReference type="PANTHER" id="PTHR10201">
    <property type="entry name" value="MATRIX METALLOPROTEINASE"/>
    <property type="match status" value="1"/>
</dbReference>
<proteinExistence type="inferred from homology"/>
<keyword evidence="21" id="KW-1185">Reference proteome</keyword>
<keyword evidence="7 14" id="KW-0862">Zinc</keyword>
<dbReference type="InterPro" id="IPR021190">
    <property type="entry name" value="Pept_M10A"/>
</dbReference>
<feature type="binding site" evidence="15">
    <location>
        <position position="278"/>
    </location>
    <ligand>
        <name>Zn(2+)</name>
        <dbReference type="ChEBI" id="CHEBI:29105"/>
        <label>2</label>
        <note>catalytic</note>
    </ligand>
</feature>
<dbReference type="SUPFAM" id="SSF55486">
    <property type="entry name" value="Metalloproteases ('zincins'), catalytic domain"/>
    <property type="match status" value="1"/>
</dbReference>
<reference evidence="20 21" key="1">
    <citation type="journal article" date="2018" name="Nat. Ecol. Evol.">
        <title>Shark genomes provide insights into elasmobranch evolution and the origin of vertebrates.</title>
        <authorList>
            <person name="Hara Y"/>
            <person name="Yamaguchi K"/>
            <person name="Onimaru K"/>
            <person name="Kadota M"/>
            <person name="Koyanagi M"/>
            <person name="Keeley SD"/>
            <person name="Tatsumi K"/>
            <person name="Tanaka K"/>
            <person name="Motone F"/>
            <person name="Kageyama Y"/>
            <person name="Nozu R"/>
            <person name="Adachi N"/>
            <person name="Nishimura O"/>
            <person name="Nakagawa R"/>
            <person name="Tanegashima C"/>
            <person name="Kiyatake I"/>
            <person name="Matsumoto R"/>
            <person name="Murakumo K"/>
            <person name="Nishida K"/>
            <person name="Terakita A"/>
            <person name="Kuratani S"/>
            <person name="Sato K"/>
            <person name="Hyodo S Kuraku.S."/>
        </authorList>
    </citation>
    <scope>NUCLEOTIDE SEQUENCE [LARGE SCALE GENOMIC DNA]</scope>
</reference>
<dbReference type="Pfam" id="PF00413">
    <property type="entry name" value="Peptidase_M10"/>
    <property type="match status" value="1"/>
</dbReference>
<dbReference type="InterPro" id="IPR033739">
    <property type="entry name" value="M10A_MMP"/>
</dbReference>
<feature type="binding site" evidence="14">
    <location>
        <position position="260"/>
    </location>
    <ligand>
        <name>Zn(2+)</name>
        <dbReference type="ChEBI" id="CHEBI:29105"/>
        <label>2</label>
        <note>catalytic</note>
    </ligand>
</feature>
<evidence type="ECO:0000256" key="12">
    <source>
        <dbReference type="ARBA" id="ARBA00023180"/>
    </source>
</evidence>
<dbReference type="Gene3D" id="3.40.390.10">
    <property type="entry name" value="Collagenase (Catalytic Domain)"/>
    <property type="match status" value="1"/>
</dbReference>
<feature type="binding site" evidence="15">
    <location>
        <position position="239"/>
    </location>
    <ligand>
        <name>Ca(2+)</name>
        <dbReference type="ChEBI" id="CHEBI:29108"/>
        <label>1</label>
    </ligand>
</feature>
<feature type="binding site" evidence="15">
    <location>
        <position position="202"/>
    </location>
    <ligand>
        <name>Ca(2+)</name>
        <dbReference type="ChEBI" id="CHEBI:29108"/>
        <label>2</label>
    </ligand>
</feature>
<dbReference type="InterPro" id="IPR001818">
    <property type="entry name" value="Pept_M10_metallopeptidase"/>
</dbReference>
<dbReference type="GO" id="GO:0030198">
    <property type="term" value="P:extracellular matrix organization"/>
    <property type="evidence" value="ECO:0007669"/>
    <property type="project" value="TreeGrafter"/>
</dbReference>
<dbReference type="InterPro" id="IPR006026">
    <property type="entry name" value="Peptidase_Metallo"/>
</dbReference>
<evidence type="ECO:0000256" key="9">
    <source>
        <dbReference type="ARBA" id="ARBA00023049"/>
    </source>
</evidence>
<feature type="binding site" evidence="15">
    <location>
        <position position="221"/>
    </location>
    <ligand>
        <name>Ca(2+)</name>
        <dbReference type="ChEBI" id="CHEBI:29108"/>
        <label>3</label>
    </ligand>
</feature>
<dbReference type="Proteomes" id="UP000287033">
    <property type="component" value="Unassembled WGS sequence"/>
</dbReference>
<gene>
    <name evidence="20" type="ORF">chiPu_0017707</name>
</gene>
<dbReference type="SUPFAM" id="SSF47090">
    <property type="entry name" value="PGBD-like"/>
    <property type="match status" value="1"/>
</dbReference>
<dbReference type="SMART" id="SM00120">
    <property type="entry name" value="HX"/>
    <property type="match status" value="4"/>
</dbReference>
<evidence type="ECO:0000256" key="1">
    <source>
        <dbReference type="ARBA" id="ARBA00010370"/>
    </source>
</evidence>
<feature type="repeat" description="Hemopexin" evidence="17">
    <location>
        <begin position="425"/>
        <end position="473"/>
    </location>
</feature>
<dbReference type="GO" id="GO:0008270">
    <property type="term" value="F:zinc ion binding"/>
    <property type="evidence" value="ECO:0007669"/>
    <property type="project" value="InterPro"/>
</dbReference>
<dbReference type="GO" id="GO:0006508">
    <property type="term" value="P:proteolysis"/>
    <property type="evidence" value="ECO:0007669"/>
    <property type="project" value="UniProtKB-KW"/>
</dbReference>
<evidence type="ECO:0000256" key="17">
    <source>
        <dbReference type="PROSITE-ProRule" id="PRU01011"/>
    </source>
</evidence>
<protein>
    <recommendedName>
        <fullName evidence="19">Peptidase metallopeptidase domain-containing protein</fullName>
    </recommendedName>
</protein>
<dbReference type="InterPro" id="IPR024079">
    <property type="entry name" value="MetalloPept_cat_dom_sf"/>
</dbReference>
<evidence type="ECO:0000256" key="6">
    <source>
        <dbReference type="ARBA" id="ARBA00022801"/>
    </source>
</evidence>
<evidence type="ECO:0000259" key="19">
    <source>
        <dbReference type="SMART" id="SM00235"/>
    </source>
</evidence>
<evidence type="ECO:0000256" key="7">
    <source>
        <dbReference type="ARBA" id="ARBA00022833"/>
    </source>
</evidence>
<dbReference type="STRING" id="137246.A0A401RI80"/>
<dbReference type="CDD" id="cd00094">
    <property type="entry name" value="HX"/>
    <property type="match status" value="1"/>
</dbReference>
<keyword evidence="11" id="KW-1015">Disulfide bond</keyword>
<evidence type="ECO:0000256" key="11">
    <source>
        <dbReference type="ARBA" id="ARBA00023157"/>
    </source>
</evidence>
<accession>A0A401RI80</accession>
<dbReference type="InterPro" id="IPR002477">
    <property type="entry name" value="Peptidoglycan-bd-like"/>
</dbReference>
<dbReference type="InterPro" id="IPR036375">
    <property type="entry name" value="Hemopexin-like_dom_sf"/>
</dbReference>
<feature type="compositionally biased region" description="Basic and acidic residues" evidence="18">
    <location>
        <begin position="1"/>
        <end position="19"/>
    </location>
</feature>
<evidence type="ECO:0000256" key="2">
    <source>
        <dbReference type="ARBA" id="ARBA00022670"/>
    </source>
</evidence>
<evidence type="ECO:0000256" key="18">
    <source>
        <dbReference type="SAM" id="MobiDB-lite"/>
    </source>
</evidence>
<dbReference type="EMBL" id="BEZZ01001355">
    <property type="protein sequence ID" value="GCC17862.1"/>
    <property type="molecule type" value="Genomic_DNA"/>
</dbReference>
<dbReference type="PROSITE" id="PS00546">
    <property type="entry name" value="CYSTEINE_SWITCH"/>
    <property type="match status" value="1"/>
</dbReference>
<dbReference type="SMART" id="SM00235">
    <property type="entry name" value="ZnMc"/>
    <property type="match status" value="1"/>
</dbReference>
<sequence>MGSVHWEDSQQPDPAHEDPVPPDMSSPIQEDIEVSDQTEGPANQKVESPAFRQALKAFQGTTGLAVTGIFDPATREAMNSPRCGVPDQGWHPGVLSPQATMEDKGKRAALDQGLVRTKRFSHHLLLHRLKARGRRREVADGNVSGLVFRKRSLKWRLLREGYSSQLTVLEQRAAIHLAFRLWSEVTPIDFEEDLSSPVSLLDITLAFGTGRHLGCSQAFDGGGQEVAHSWQNRAVHFDDDEHFTAANSNQGISLLRVAVHEVGHVLGLPHMYGKGSMMQPNYSTEGRDTELAWSDRKAIQQLYGVCEGPFDTVFDWVRRERGEDGRLVLGFNTYFFRGTWYWMYENRNNRTRYGDPLPIYSGWHGIPTARIDAFVHVCTWSKDAAYFFKGTRYWRYDNFNDRAYTEDSQGVRYPKLISSGFPGISGPINAAFFDRRDQCIYFFKQHQVTAFNVNTNMRVPGYPRRITDVFPALFPGDHPVSNLDAVYYSDTHRATFLFKGLYFWRVVNRHDRLSNPHLPYNGLQAKRKVSEQWLDICNVHPSAMA</sequence>
<feature type="binding site" evidence="15">
    <location>
        <position position="484"/>
    </location>
    <ligand>
        <name>Ca(2+)</name>
        <dbReference type="ChEBI" id="CHEBI:29108"/>
        <label>4</label>
    </ligand>
</feature>
<dbReference type="Gene3D" id="2.110.10.10">
    <property type="entry name" value="Hemopexin-like domain"/>
    <property type="match status" value="2"/>
</dbReference>
<dbReference type="OMA" id="WRKVKYP"/>
<feature type="repeat" description="Hemopexin" evidence="17">
    <location>
        <begin position="480"/>
        <end position="536"/>
    </location>
</feature>
<name>A0A401RI80_CHIPU</name>
<evidence type="ECO:0000256" key="10">
    <source>
        <dbReference type="ARBA" id="ARBA00023145"/>
    </source>
</evidence>
<feature type="binding site" evidence="15">
    <location>
        <position position="236"/>
    </location>
    <ligand>
        <name>Zn(2+)</name>
        <dbReference type="ChEBI" id="CHEBI:29105"/>
        <label>1</label>
    </ligand>
</feature>
<dbReference type="Pfam" id="PF00045">
    <property type="entry name" value="Hemopexin"/>
    <property type="match status" value="3"/>
</dbReference>
<dbReference type="FunFam" id="2.110.10.10:FF:000012">
    <property type="entry name" value="Matrix metallopeptidase 21"/>
    <property type="match status" value="1"/>
</dbReference>
<feature type="binding site" evidence="15">
    <location>
        <position position="241"/>
    </location>
    <ligand>
        <name>Ca(2+)</name>
        <dbReference type="ChEBI" id="CHEBI:29108"/>
        <label>3</label>
    </ligand>
</feature>
<dbReference type="PANTHER" id="PTHR10201:SF323">
    <property type="entry name" value="MATRIX METALLOPROTEINASE-21"/>
    <property type="match status" value="1"/>
</dbReference>
<organism evidence="20 21">
    <name type="scientific">Chiloscyllium punctatum</name>
    <name type="common">Brownbanded bambooshark</name>
    <name type="synonym">Hemiscyllium punctatum</name>
    <dbReference type="NCBI Taxonomy" id="137246"/>
    <lineage>
        <taxon>Eukaryota</taxon>
        <taxon>Metazoa</taxon>
        <taxon>Chordata</taxon>
        <taxon>Craniata</taxon>
        <taxon>Vertebrata</taxon>
        <taxon>Chondrichthyes</taxon>
        <taxon>Elasmobranchii</taxon>
        <taxon>Galeomorphii</taxon>
        <taxon>Galeoidea</taxon>
        <taxon>Orectolobiformes</taxon>
        <taxon>Hemiscylliidae</taxon>
        <taxon>Chiloscyllium</taxon>
    </lineage>
</organism>
<dbReference type="AlphaFoldDB" id="A0A401RI80"/>
<feature type="binding site" evidence="15">
    <location>
        <position position="372"/>
    </location>
    <ligand>
        <name>Ca(2+)</name>
        <dbReference type="ChEBI" id="CHEBI:29108"/>
        <label>4</label>
    </ligand>
</feature>
<dbReference type="Pfam" id="PF01471">
    <property type="entry name" value="PG_binding_1"/>
    <property type="match status" value="1"/>
</dbReference>
<feature type="binding site" evidence="15">
    <location>
        <position position="431"/>
    </location>
    <ligand>
        <name>Ca(2+)</name>
        <dbReference type="ChEBI" id="CHEBI:29108"/>
        <label>5</label>
    </ligand>
</feature>
<feature type="repeat" description="Hemopexin" evidence="17">
    <location>
        <begin position="368"/>
        <end position="424"/>
    </location>
</feature>
<keyword evidence="4" id="KW-0732">Signal</keyword>
<feature type="binding site" evidence="15">
    <location>
        <position position="220"/>
    </location>
    <ligand>
        <name>Ca(2+)</name>
        <dbReference type="ChEBI" id="CHEBI:29108"/>
        <label>3</label>
    </ligand>
</feature>
<dbReference type="GO" id="GO:0004222">
    <property type="term" value="F:metalloendopeptidase activity"/>
    <property type="evidence" value="ECO:0007669"/>
    <property type="project" value="InterPro"/>
</dbReference>
<dbReference type="InterPro" id="IPR018487">
    <property type="entry name" value="Hemopexin-like_repeat"/>
</dbReference>
<evidence type="ECO:0000256" key="3">
    <source>
        <dbReference type="ARBA" id="ARBA00022723"/>
    </source>
</evidence>
<feature type="binding site" evidence="14">
    <location>
        <position position="270"/>
    </location>
    <ligand>
        <name>Zn(2+)</name>
        <dbReference type="ChEBI" id="CHEBI:29105"/>
        <label>2</label>
        <note>catalytic</note>
    </ligand>
</feature>
<evidence type="ECO:0000256" key="13">
    <source>
        <dbReference type="PIRSR" id="PIRSR001191-1"/>
    </source>
</evidence>
<comment type="cofactor">
    <cofactor evidence="15">
        <name>Ca(2+)</name>
        <dbReference type="ChEBI" id="CHEBI:29108"/>
    </cofactor>
    <text evidence="15">Can bind about 5 Ca(2+) ions per subunit.</text>
</comment>